<organism evidence="12">
    <name type="scientific">Notodromas monacha</name>
    <dbReference type="NCBI Taxonomy" id="399045"/>
    <lineage>
        <taxon>Eukaryota</taxon>
        <taxon>Metazoa</taxon>
        <taxon>Ecdysozoa</taxon>
        <taxon>Arthropoda</taxon>
        <taxon>Crustacea</taxon>
        <taxon>Oligostraca</taxon>
        <taxon>Ostracoda</taxon>
        <taxon>Podocopa</taxon>
        <taxon>Podocopida</taxon>
        <taxon>Cypridocopina</taxon>
        <taxon>Cypridoidea</taxon>
        <taxon>Cyprididae</taxon>
        <taxon>Notodromas</taxon>
    </lineage>
</organism>
<dbReference type="SUPFAM" id="SSF54403">
    <property type="entry name" value="Cystatin/monellin"/>
    <property type="match status" value="1"/>
</dbReference>
<dbReference type="SUPFAM" id="SSF54001">
    <property type="entry name" value="Cysteine proteinases"/>
    <property type="match status" value="2"/>
</dbReference>
<keyword evidence="5" id="KW-0788">Thiol protease</keyword>
<dbReference type="PRINTS" id="PR00705">
    <property type="entry name" value="PAPAIN"/>
</dbReference>
<dbReference type="InterPro" id="IPR039417">
    <property type="entry name" value="Peptidase_C1A_papain-like"/>
</dbReference>
<feature type="domain" description="Cystatin" evidence="9">
    <location>
        <begin position="27"/>
        <end position="135"/>
    </location>
</feature>
<reference evidence="12" key="1">
    <citation type="submission" date="2020-11" db="EMBL/GenBank/DDBJ databases">
        <authorList>
            <person name="Tran Van P."/>
        </authorList>
    </citation>
    <scope>NUCLEOTIDE SEQUENCE</scope>
</reference>
<sequence length="523" mass="58206">MFSTFLSSSEVCLASILILLVHSTLATTLGGNNKINVKDPRIQEILEWTESFIDRETNSVNSVKLFSVIDAKKQIVSGVKYDFDLELAHTSCPKISANDSKNCGFDHSLPHVACKIQVYDQPWTKTRKVLKFSCSDSPTVEPFMKKFETFEKRHKKEYSPEERKRRFAIFKENMLKIAELQKNEQGTAKYGPTKFADLSEEEFKKQFLGFRPDLKSSSPLWPVADVADIEIPEAFDWRDHDAVTPVKNQGFCGSCWAFSVTGNVEGQWAIKRGKLIELSEQELVDCDTLDQGCNGGLMENAYKSLAKLGGLESEAGYPYDGRGESCKFNKTAVRASVTGGFVLPKNETLMAQWLVRNGPISIGINANAMQFYFGGVSHPWKALCSAGSLDHGVLIVGYGVHSVSHPWKALCSAGSLDHGVLIVGYGVHSVSHPWKALCSAGSLDHGVLIVGYGVHKTKFLHRELPYWIVKNSWGRGWGEKVGYLSKNFLLDYRRKRPIHGYYLVYRGDGTCGVDQEASSATVM</sequence>
<dbReference type="InterPro" id="IPR013128">
    <property type="entry name" value="Peptidase_C1A"/>
</dbReference>
<dbReference type="InterPro" id="IPR000010">
    <property type="entry name" value="Cystatin_dom"/>
</dbReference>
<evidence type="ECO:0000259" key="11">
    <source>
        <dbReference type="SMART" id="SM00848"/>
    </source>
</evidence>
<dbReference type="Pfam" id="PF00031">
    <property type="entry name" value="Cystatin"/>
    <property type="match status" value="1"/>
</dbReference>
<accession>A0A7R9BJZ1</accession>
<dbReference type="GO" id="GO:0006508">
    <property type="term" value="P:proteolysis"/>
    <property type="evidence" value="ECO:0007669"/>
    <property type="project" value="UniProtKB-KW"/>
</dbReference>
<keyword evidence="7" id="KW-1015">Disulfide bond</keyword>
<evidence type="ECO:0000256" key="7">
    <source>
        <dbReference type="ARBA" id="ARBA00023157"/>
    </source>
</evidence>
<evidence type="ECO:0000256" key="1">
    <source>
        <dbReference type="ARBA" id="ARBA00008455"/>
    </source>
</evidence>
<evidence type="ECO:0008006" key="14">
    <source>
        <dbReference type="Google" id="ProtNLM"/>
    </source>
</evidence>
<evidence type="ECO:0000256" key="2">
    <source>
        <dbReference type="ARBA" id="ARBA00009403"/>
    </source>
</evidence>
<comment type="similarity">
    <text evidence="2">Belongs to the cystatin family.</text>
</comment>
<dbReference type="GO" id="GO:0004869">
    <property type="term" value="F:cysteine-type endopeptidase inhibitor activity"/>
    <property type="evidence" value="ECO:0007669"/>
    <property type="project" value="InterPro"/>
</dbReference>
<dbReference type="FunFam" id="3.90.70.10:FF:000332">
    <property type="entry name" value="Cathepsin L1"/>
    <property type="match status" value="1"/>
</dbReference>
<evidence type="ECO:0000259" key="10">
    <source>
        <dbReference type="SMART" id="SM00645"/>
    </source>
</evidence>
<feature type="signal peptide" evidence="8">
    <location>
        <begin position="1"/>
        <end position="26"/>
    </location>
</feature>
<evidence type="ECO:0000256" key="8">
    <source>
        <dbReference type="SAM" id="SignalP"/>
    </source>
</evidence>
<comment type="similarity">
    <text evidence="1">Belongs to the peptidase C1 family.</text>
</comment>
<dbReference type="CDD" id="cd02248">
    <property type="entry name" value="Peptidase_C1A"/>
    <property type="match status" value="1"/>
</dbReference>
<dbReference type="GO" id="GO:0008234">
    <property type="term" value="F:cysteine-type peptidase activity"/>
    <property type="evidence" value="ECO:0007669"/>
    <property type="project" value="UniProtKB-KW"/>
</dbReference>
<proteinExistence type="inferred from homology"/>
<keyword evidence="13" id="KW-1185">Reference proteome</keyword>
<keyword evidence="6" id="KW-0865">Zymogen</keyword>
<feature type="chain" id="PRO_5036210076" description="Cathepsin F" evidence="8">
    <location>
        <begin position="27"/>
        <end position="523"/>
    </location>
</feature>
<dbReference type="SMART" id="SM00645">
    <property type="entry name" value="Pept_C1"/>
    <property type="match status" value="1"/>
</dbReference>
<dbReference type="PROSITE" id="PS00287">
    <property type="entry name" value="CYSTATIN"/>
    <property type="match status" value="1"/>
</dbReference>
<evidence type="ECO:0000313" key="12">
    <source>
        <dbReference type="EMBL" id="CAD7275931.1"/>
    </source>
</evidence>
<dbReference type="SMART" id="SM00848">
    <property type="entry name" value="Inhibitor_I29"/>
    <property type="match status" value="1"/>
</dbReference>
<dbReference type="Gene3D" id="2.40.50.170">
    <property type="entry name" value="Cysteine proteinases. Chain C"/>
    <property type="match status" value="1"/>
</dbReference>
<dbReference type="InterPro" id="IPR000169">
    <property type="entry name" value="Pept_cys_AS"/>
</dbReference>
<dbReference type="PANTHER" id="PTHR12411">
    <property type="entry name" value="CYSTEINE PROTEASE FAMILY C1-RELATED"/>
    <property type="match status" value="1"/>
</dbReference>
<evidence type="ECO:0000313" key="13">
    <source>
        <dbReference type="Proteomes" id="UP000678499"/>
    </source>
</evidence>
<dbReference type="Pfam" id="PF08246">
    <property type="entry name" value="Inhibitor_I29"/>
    <property type="match status" value="1"/>
</dbReference>
<feature type="domain" description="Cathepsin propeptide inhibitor" evidence="11">
    <location>
        <begin position="147"/>
        <end position="203"/>
    </location>
</feature>
<evidence type="ECO:0000256" key="4">
    <source>
        <dbReference type="ARBA" id="ARBA00022801"/>
    </source>
</evidence>
<dbReference type="InterPro" id="IPR018073">
    <property type="entry name" value="Prot_inh_cystat_CS"/>
</dbReference>
<dbReference type="InterPro" id="IPR013201">
    <property type="entry name" value="Prot_inhib_I29"/>
</dbReference>
<dbReference type="FunFam" id="3.10.450.10:FF:000004">
    <property type="entry name" value="Cystatin C"/>
    <property type="match status" value="1"/>
</dbReference>
<dbReference type="Gene3D" id="3.90.70.10">
    <property type="entry name" value="Cysteine proteinases"/>
    <property type="match status" value="1"/>
</dbReference>
<dbReference type="AlphaFoldDB" id="A0A7R9BJZ1"/>
<keyword evidence="3" id="KW-0645">Protease</keyword>
<evidence type="ECO:0000256" key="3">
    <source>
        <dbReference type="ARBA" id="ARBA00022670"/>
    </source>
</evidence>
<dbReference type="Gene3D" id="3.10.450.10">
    <property type="match status" value="1"/>
</dbReference>
<dbReference type="CDD" id="cd00042">
    <property type="entry name" value="CY"/>
    <property type="match status" value="1"/>
</dbReference>
<evidence type="ECO:0000256" key="5">
    <source>
        <dbReference type="ARBA" id="ARBA00022807"/>
    </source>
</evidence>
<protein>
    <recommendedName>
        <fullName evidence="14">Cathepsin F</fullName>
    </recommendedName>
</protein>
<keyword evidence="4" id="KW-0378">Hydrolase</keyword>
<dbReference type="InterPro" id="IPR046350">
    <property type="entry name" value="Cystatin_sf"/>
</dbReference>
<dbReference type="PROSITE" id="PS00639">
    <property type="entry name" value="THIOL_PROTEASE_HIS"/>
    <property type="match status" value="3"/>
</dbReference>
<dbReference type="Pfam" id="PF00112">
    <property type="entry name" value="Peptidase_C1"/>
    <property type="match status" value="2"/>
</dbReference>
<evidence type="ECO:0000259" key="9">
    <source>
        <dbReference type="SMART" id="SM00043"/>
    </source>
</evidence>
<keyword evidence="8" id="KW-0732">Signal</keyword>
<evidence type="ECO:0000256" key="6">
    <source>
        <dbReference type="ARBA" id="ARBA00023145"/>
    </source>
</evidence>
<dbReference type="Proteomes" id="UP000678499">
    <property type="component" value="Unassembled WGS sequence"/>
</dbReference>
<dbReference type="OrthoDB" id="1657402at2759"/>
<dbReference type="EMBL" id="CAJPEX010000510">
    <property type="protein sequence ID" value="CAG0916083.1"/>
    <property type="molecule type" value="Genomic_DNA"/>
</dbReference>
<name>A0A7R9BJZ1_9CRUS</name>
<dbReference type="SMART" id="SM00043">
    <property type="entry name" value="CY"/>
    <property type="match status" value="1"/>
</dbReference>
<feature type="domain" description="Peptidase C1A papain C-terminal" evidence="10">
    <location>
        <begin position="231"/>
        <end position="521"/>
    </location>
</feature>
<dbReference type="InterPro" id="IPR000668">
    <property type="entry name" value="Peptidase_C1A_C"/>
</dbReference>
<dbReference type="PROSITE" id="PS00139">
    <property type="entry name" value="THIOL_PROTEASE_CYS"/>
    <property type="match status" value="1"/>
</dbReference>
<dbReference type="EMBL" id="OA882547">
    <property type="protein sequence ID" value="CAD7275931.1"/>
    <property type="molecule type" value="Genomic_DNA"/>
</dbReference>
<dbReference type="InterPro" id="IPR025660">
    <property type="entry name" value="Pept_his_AS"/>
</dbReference>
<dbReference type="InterPro" id="IPR038765">
    <property type="entry name" value="Papain-like_cys_pep_sf"/>
</dbReference>
<gene>
    <name evidence="12" type="ORF">NMOB1V02_LOCUS3715</name>
</gene>